<dbReference type="EMBL" id="CAKMMF010000015">
    <property type="protein sequence ID" value="CAH1208868.1"/>
    <property type="molecule type" value="Genomic_DNA"/>
</dbReference>
<dbReference type="InterPro" id="IPR015500">
    <property type="entry name" value="Peptidase_S8_subtilisin-rel"/>
</dbReference>
<evidence type="ECO:0000256" key="2">
    <source>
        <dbReference type="ARBA" id="ARBA00022801"/>
    </source>
</evidence>
<dbReference type="SUPFAM" id="SSF49265">
    <property type="entry name" value="Fibronectin type III"/>
    <property type="match status" value="1"/>
</dbReference>
<gene>
    <name evidence="6" type="ORF">PAECIP111893_02922</name>
</gene>
<proteinExistence type="inferred from homology"/>
<evidence type="ECO:0000256" key="4">
    <source>
        <dbReference type="PROSITE-ProRule" id="PRU01240"/>
    </source>
</evidence>
<dbReference type="InterPro" id="IPR036116">
    <property type="entry name" value="FN3_sf"/>
</dbReference>
<comment type="similarity">
    <text evidence="4">Belongs to the peptidase S8 family.</text>
</comment>
<dbReference type="Gene3D" id="3.40.50.200">
    <property type="entry name" value="Peptidase S8/S53 domain"/>
    <property type="match status" value="1"/>
</dbReference>
<dbReference type="SMART" id="SM01066">
    <property type="entry name" value="CBM_25"/>
    <property type="match status" value="2"/>
</dbReference>
<evidence type="ECO:0000313" key="7">
    <source>
        <dbReference type="Proteomes" id="UP000838686"/>
    </source>
</evidence>
<dbReference type="Gene3D" id="2.60.40.10">
    <property type="entry name" value="Immunoglobulins"/>
    <property type="match status" value="3"/>
</dbReference>
<dbReference type="Proteomes" id="UP000838686">
    <property type="component" value="Unassembled WGS sequence"/>
</dbReference>
<dbReference type="Pfam" id="PF00082">
    <property type="entry name" value="Peptidase_S8"/>
    <property type="match status" value="1"/>
</dbReference>
<dbReference type="InterPro" id="IPR036852">
    <property type="entry name" value="Peptidase_S8/S53_dom_sf"/>
</dbReference>
<dbReference type="SUPFAM" id="SSF52743">
    <property type="entry name" value="Subtilisin-like"/>
    <property type="match status" value="1"/>
</dbReference>
<dbReference type="InterPro" id="IPR003961">
    <property type="entry name" value="FN3_dom"/>
</dbReference>
<keyword evidence="1" id="KW-0645">Protease</keyword>
<dbReference type="Pfam" id="PF03423">
    <property type="entry name" value="CBM_25"/>
    <property type="match status" value="2"/>
</dbReference>
<feature type="domain" description="Fibronectin type-III" evidence="5">
    <location>
        <begin position="489"/>
        <end position="577"/>
    </location>
</feature>
<dbReference type="PROSITE" id="PS51892">
    <property type="entry name" value="SUBTILASE"/>
    <property type="match status" value="1"/>
</dbReference>
<evidence type="ECO:0000256" key="3">
    <source>
        <dbReference type="ARBA" id="ARBA00022825"/>
    </source>
</evidence>
<keyword evidence="3" id="KW-0720">Serine protease</keyword>
<dbReference type="InterPro" id="IPR000209">
    <property type="entry name" value="Peptidase_S8/S53_dom"/>
</dbReference>
<dbReference type="CDD" id="cd00063">
    <property type="entry name" value="FN3"/>
    <property type="match status" value="1"/>
</dbReference>
<sequence>MIRRGLLSFIVFTVVFTSVVAFGHAPASASGDREVSVSNIFDSLDVEEIVVKFKSGVNVPYQDGIQRELKAKKDSGLDSTFSDFPDLKVNRLFHIIDKEAKSTDHAKAVFQNYYTVPVPKGADAGKLLKKLNQSKLVEVAYPKPIPVEDPSLASNTTPVLPSNDPNYSFQGYANAASQGINAPYAWQYEGGDGKGISYVDVERGWALGHEDLAAHSVTFLPGGTNIATSANHGTAVLGVISAVDNTIGNIGLASKAQPMVSSWVRGGGSNIAEAIIVAADALEAGDVILIEIQTTHGNASGYVPVEVYAAEFDAIKYAVNNGISVVAAAGNGSVNLDTFQDYSGKYVLNRTSPDFKDSGAIMVGAASDTVPHTRMYFSNYGSRIDAYGWGTGVHTLAATDTTSTTGYQSSFSGTSSASPIVTAAAISLQGIAKAEFGVTYSPTQLREILRDSTLNTPSSSPSTDKIGYLPNLKNIIDNLPVPFIDTVAPTQPLNLISPSKTATSISLAWDASTDNVGVDHYEILRDTVPIATTTSTSYTATGLDAGHAYVFTVKAVDAANNKSLPSSLYIFTDTGNSVTVYYKKGFATPYIHYRPAGGTWTTAPGTAMPASEVAGYNKFTVNIGSATSLEAVFNNGSGTWDNNGGSNYIFGTGISTFTAGTITSGPPMTATVTIYYKHGFSTPYIHWRPEGGTWTTAPGDVMTISEVPGYSKITLAVGSASRAEVCFNNGSGTWDSNGGSNYFINTGTYTFDSGTITAGTP</sequence>
<keyword evidence="2" id="KW-0378">Hydrolase</keyword>
<dbReference type="PRINTS" id="PR00723">
    <property type="entry name" value="SUBTILISIN"/>
</dbReference>
<dbReference type="InterPro" id="IPR005085">
    <property type="entry name" value="CBM25"/>
</dbReference>
<evidence type="ECO:0000256" key="1">
    <source>
        <dbReference type="ARBA" id="ARBA00022670"/>
    </source>
</evidence>
<comment type="caution">
    <text evidence="4">Lacks conserved residue(s) required for the propagation of feature annotation.</text>
</comment>
<dbReference type="CDD" id="cd04843">
    <property type="entry name" value="Peptidases_S8_11"/>
    <property type="match status" value="1"/>
</dbReference>
<evidence type="ECO:0000313" key="6">
    <source>
        <dbReference type="EMBL" id="CAH1208868.1"/>
    </source>
</evidence>
<dbReference type="Pfam" id="PF00041">
    <property type="entry name" value="fn3"/>
    <property type="match status" value="1"/>
</dbReference>
<protein>
    <recommendedName>
        <fullName evidence="5">Fibronectin type-III domain-containing protein</fullName>
    </recommendedName>
</protein>
<name>A0ABM9CD17_9BACL</name>
<keyword evidence="7" id="KW-1185">Reference proteome</keyword>
<dbReference type="PROSITE" id="PS50853">
    <property type="entry name" value="FN3"/>
    <property type="match status" value="1"/>
</dbReference>
<organism evidence="6 7">
    <name type="scientific">Paenibacillus plantiphilus</name>
    <dbReference type="NCBI Taxonomy" id="2905650"/>
    <lineage>
        <taxon>Bacteria</taxon>
        <taxon>Bacillati</taxon>
        <taxon>Bacillota</taxon>
        <taxon>Bacilli</taxon>
        <taxon>Bacillales</taxon>
        <taxon>Paenibacillaceae</taxon>
        <taxon>Paenibacillus</taxon>
    </lineage>
</organism>
<dbReference type="PROSITE" id="PS00138">
    <property type="entry name" value="SUBTILASE_SER"/>
    <property type="match status" value="1"/>
</dbReference>
<evidence type="ECO:0000259" key="5">
    <source>
        <dbReference type="PROSITE" id="PS50853"/>
    </source>
</evidence>
<dbReference type="SMART" id="SM00060">
    <property type="entry name" value="FN3"/>
    <property type="match status" value="1"/>
</dbReference>
<dbReference type="InterPro" id="IPR023828">
    <property type="entry name" value="Peptidase_S8_Ser-AS"/>
</dbReference>
<comment type="caution">
    <text evidence="6">The sequence shown here is derived from an EMBL/GenBank/DDBJ whole genome shotgun (WGS) entry which is preliminary data.</text>
</comment>
<dbReference type="InterPro" id="IPR034073">
    <property type="entry name" value="Subtilisin_DY-like_dom"/>
</dbReference>
<accession>A0ABM9CD17</accession>
<reference evidence="6" key="1">
    <citation type="submission" date="2022-01" db="EMBL/GenBank/DDBJ databases">
        <authorList>
            <person name="Criscuolo A."/>
        </authorList>
    </citation>
    <scope>NUCLEOTIDE SEQUENCE</scope>
    <source>
        <strain evidence="6">CIP111893</strain>
    </source>
</reference>
<dbReference type="InterPro" id="IPR013783">
    <property type="entry name" value="Ig-like_fold"/>
</dbReference>